<keyword evidence="3" id="KW-1185">Reference proteome</keyword>
<dbReference type="InterPro" id="IPR007492">
    <property type="entry name" value="LytTR_DNA-bd_dom"/>
</dbReference>
<evidence type="ECO:0000259" key="1">
    <source>
        <dbReference type="SMART" id="SM00850"/>
    </source>
</evidence>
<dbReference type="Proteomes" id="UP000002875">
    <property type="component" value="Chromosome"/>
</dbReference>
<evidence type="ECO:0000313" key="2">
    <source>
        <dbReference type="EMBL" id="AFK04140.1"/>
    </source>
</evidence>
<organism evidence="2 3">
    <name type="scientific">Emticicia oligotrophica (strain DSM 17448 / CIP 109782 / MTCC 6937 / GPTSA100-15)</name>
    <dbReference type="NCBI Taxonomy" id="929562"/>
    <lineage>
        <taxon>Bacteria</taxon>
        <taxon>Pseudomonadati</taxon>
        <taxon>Bacteroidota</taxon>
        <taxon>Cytophagia</taxon>
        <taxon>Cytophagales</taxon>
        <taxon>Leadbetterellaceae</taxon>
        <taxon>Emticicia</taxon>
    </lineage>
</organism>
<dbReference type="SMART" id="SM00850">
    <property type="entry name" value="LytTR"/>
    <property type="match status" value="1"/>
</dbReference>
<keyword evidence="2" id="KW-0238">DNA-binding</keyword>
<feature type="domain" description="HTH LytTR-type" evidence="1">
    <location>
        <begin position="42"/>
        <end position="142"/>
    </location>
</feature>
<proteinExistence type="predicted"/>
<dbReference type="Pfam" id="PF04397">
    <property type="entry name" value="LytTR"/>
    <property type="match status" value="1"/>
</dbReference>
<sequence>MINGFCHFHFVTHLLLSDFFFQICLNRFKTIDNMDSLLSSFFQKEKLNLDNIVCLQGHVNYTKIYLLDRRPIMVAKTLKYFERTFVGTQLNRFYRPNKTFIINLDQVQSVEEINNVVLVELTNNIRLPISRRKKKDFIKLRDIN</sequence>
<evidence type="ECO:0000313" key="3">
    <source>
        <dbReference type="Proteomes" id="UP000002875"/>
    </source>
</evidence>
<dbReference type="Gene3D" id="2.40.50.1020">
    <property type="entry name" value="LytTr DNA-binding domain"/>
    <property type="match status" value="1"/>
</dbReference>
<name>A0ABN4ANX0_EMTOG</name>
<dbReference type="EMBL" id="CP002961">
    <property type="protein sequence ID" value="AFK04140.1"/>
    <property type="molecule type" value="Genomic_DNA"/>
</dbReference>
<accession>A0ABN4ANX0</accession>
<dbReference type="GO" id="GO:0003677">
    <property type="term" value="F:DNA binding"/>
    <property type="evidence" value="ECO:0007669"/>
    <property type="project" value="UniProtKB-KW"/>
</dbReference>
<gene>
    <name evidence="2" type="ordered locus">Emtol_3007</name>
</gene>
<reference evidence="2 3" key="1">
    <citation type="submission" date="2011-07" db="EMBL/GenBank/DDBJ databases">
        <title>The complete genome of chromosome of Emticicia oligotrophica DSM 17448.</title>
        <authorList>
            <consortium name="US DOE Joint Genome Institute (JGI-PGF)"/>
            <person name="Lucas S."/>
            <person name="Han J."/>
            <person name="Lapidus A."/>
            <person name="Bruce D."/>
            <person name="Goodwin L."/>
            <person name="Pitluck S."/>
            <person name="Peters L."/>
            <person name="Kyrpides N."/>
            <person name="Mavromatis K."/>
            <person name="Ivanova N."/>
            <person name="Ovchinnikova G."/>
            <person name="Teshima H."/>
            <person name="Detter J.C."/>
            <person name="Tapia R."/>
            <person name="Han C."/>
            <person name="Land M."/>
            <person name="Hauser L."/>
            <person name="Markowitz V."/>
            <person name="Cheng J.-F."/>
            <person name="Hugenholtz P."/>
            <person name="Woyke T."/>
            <person name="Wu D."/>
            <person name="Tindall B."/>
            <person name="Pomrenke H."/>
            <person name="Brambilla E."/>
            <person name="Klenk H.-P."/>
            <person name="Eisen J.A."/>
        </authorList>
    </citation>
    <scope>NUCLEOTIDE SEQUENCE [LARGE SCALE GENOMIC DNA]</scope>
    <source>
        <strain evidence="2 3">DSM 17448</strain>
    </source>
</reference>
<protein>
    <submittedName>
        <fullName evidence="2">LytTr DNA-binding region</fullName>
    </submittedName>
</protein>